<proteinExistence type="predicted"/>
<dbReference type="Pfam" id="PF00188">
    <property type="entry name" value="CAP"/>
    <property type="match status" value="1"/>
</dbReference>
<feature type="signal peptide" evidence="2">
    <location>
        <begin position="1"/>
        <end position="22"/>
    </location>
</feature>
<organism evidence="4 5">
    <name type="scientific">Bacillus aerolatus</name>
    <dbReference type="NCBI Taxonomy" id="2653354"/>
    <lineage>
        <taxon>Bacteria</taxon>
        <taxon>Bacillati</taxon>
        <taxon>Bacillota</taxon>
        <taxon>Bacilli</taxon>
        <taxon>Bacillales</taxon>
        <taxon>Bacillaceae</taxon>
        <taxon>Bacillus</taxon>
    </lineage>
</organism>
<keyword evidence="5" id="KW-1185">Reference proteome</keyword>
<dbReference type="PROSITE" id="PS51272">
    <property type="entry name" value="SLH"/>
    <property type="match status" value="2"/>
</dbReference>
<evidence type="ECO:0000259" key="3">
    <source>
        <dbReference type="PROSITE" id="PS51272"/>
    </source>
</evidence>
<evidence type="ECO:0000256" key="1">
    <source>
        <dbReference type="ARBA" id="ARBA00022729"/>
    </source>
</evidence>
<keyword evidence="1 2" id="KW-0732">Signal</keyword>
<dbReference type="SUPFAM" id="SSF55797">
    <property type="entry name" value="PR-1-like"/>
    <property type="match status" value="1"/>
</dbReference>
<evidence type="ECO:0000256" key="2">
    <source>
        <dbReference type="SAM" id="SignalP"/>
    </source>
</evidence>
<dbReference type="InterPro" id="IPR001119">
    <property type="entry name" value="SLH_dom"/>
</dbReference>
<dbReference type="Pfam" id="PF00395">
    <property type="entry name" value="SLH"/>
    <property type="match status" value="3"/>
</dbReference>
<dbReference type="Gene3D" id="3.40.33.10">
    <property type="entry name" value="CAP"/>
    <property type="match status" value="1"/>
</dbReference>
<dbReference type="AlphaFoldDB" id="A0A6I1FGA7"/>
<evidence type="ECO:0000313" key="5">
    <source>
        <dbReference type="Proteomes" id="UP000429595"/>
    </source>
</evidence>
<feature type="chain" id="PRO_5039245752" description="SLH domain-containing protein" evidence="2">
    <location>
        <begin position="23"/>
        <end position="352"/>
    </location>
</feature>
<protein>
    <recommendedName>
        <fullName evidence="3">SLH domain-containing protein</fullName>
    </recommendedName>
</protein>
<feature type="domain" description="SLH" evidence="3">
    <location>
        <begin position="146"/>
        <end position="209"/>
    </location>
</feature>
<dbReference type="CDD" id="cd05379">
    <property type="entry name" value="CAP_bacterial"/>
    <property type="match status" value="1"/>
</dbReference>
<dbReference type="InterPro" id="IPR035940">
    <property type="entry name" value="CAP_sf"/>
</dbReference>
<accession>A0A6I1FGA7</accession>
<sequence>MKLSKKMSSAAAALILSGSIWASPADAAGTFRDISSEYWAYPQIAKMADRGIITGFEDGTFRAGATVTRAQSAIFIGRALNVNTNQAKAPAFQDISPLGTAAYPYIAALTERGVFSKADHFHPNRTLTRAELAKIMVTAFSLPEAKGPDFTDVPDSHWAAKYIDALAAAGITSGTSPTTFSPDGQVTRGQLAVFINNALNDKQPNDQVEEVTALKQTKEPAADTHFEMEKQILNLVNQERAKTGAAPLKFAADVEKVAQLKSEDMMKNNYFDHNSPTYGSPFKMMDQFGVAYTFAGENIAAGYSTAEAVMKGWMNSPGHRANILNPNYTEIGIGIAKGGEYGTYYTQMFVKR</sequence>
<evidence type="ECO:0000313" key="4">
    <source>
        <dbReference type="EMBL" id="KAB7707203.1"/>
    </source>
</evidence>
<dbReference type="InterPro" id="IPR014258">
    <property type="entry name" value="CAP_domain_YkwD-like"/>
</dbReference>
<gene>
    <name evidence="4" type="ORF">F9802_09355</name>
</gene>
<comment type="caution">
    <text evidence="4">The sequence shown here is derived from an EMBL/GenBank/DDBJ whole genome shotgun (WGS) entry which is preliminary data.</text>
</comment>
<dbReference type="Proteomes" id="UP000429595">
    <property type="component" value="Unassembled WGS sequence"/>
</dbReference>
<dbReference type="InterPro" id="IPR014044">
    <property type="entry name" value="CAP_dom"/>
</dbReference>
<dbReference type="RefSeq" id="WP_152151231.1">
    <property type="nucleotide sequence ID" value="NZ_WEIO01000004.1"/>
</dbReference>
<dbReference type="NCBIfam" id="TIGR02909">
    <property type="entry name" value="spore_YkwD"/>
    <property type="match status" value="1"/>
</dbReference>
<dbReference type="PANTHER" id="PTHR31157">
    <property type="entry name" value="SCP DOMAIN-CONTAINING PROTEIN"/>
    <property type="match status" value="1"/>
</dbReference>
<reference evidence="4 5" key="1">
    <citation type="submission" date="2019-10" db="EMBL/GenBank/DDBJ databases">
        <title>Bacillus aerolatum sp. nov., isolated from bioaerosol of sport playgrounds.</title>
        <authorList>
            <person name="Chen P."/>
            <person name="Zhang G."/>
        </authorList>
    </citation>
    <scope>NUCLEOTIDE SEQUENCE [LARGE SCALE GENOMIC DNA]</scope>
    <source>
        <strain evidence="4 5">CX253</strain>
    </source>
</reference>
<dbReference type="EMBL" id="WEIO01000004">
    <property type="protein sequence ID" value="KAB7707203.1"/>
    <property type="molecule type" value="Genomic_DNA"/>
</dbReference>
<dbReference type="PANTHER" id="PTHR31157:SF1">
    <property type="entry name" value="SCP DOMAIN-CONTAINING PROTEIN"/>
    <property type="match status" value="1"/>
</dbReference>
<name>A0A6I1FGA7_9BACI</name>
<feature type="domain" description="SLH" evidence="3">
    <location>
        <begin position="27"/>
        <end position="90"/>
    </location>
</feature>